<name>A0A1J9QJL3_9EURO</name>
<dbReference type="EMBL" id="LGTZ01001903">
    <property type="protein sequence ID" value="OJD20379.1"/>
    <property type="molecule type" value="Genomic_DNA"/>
</dbReference>
<reference evidence="1 2" key="1">
    <citation type="submission" date="2015-08" db="EMBL/GenBank/DDBJ databases">
        <title>Emmonsia species relationships and genome sequence.</title>
        <authorList>
            <person name="Cuomo C.A."/>
            <person name="Schwartz I.S."/>
            <person name="Kenyon C."/>
            <person name="De Hoog G.S."/>
            <person name="Govender N.P."/>
            <person name="Botha A."/>
            <person name="Moreno L."/>
            <person name="De Vries M."/>
            <person name="Munoz J.F."/>
            <person name="Stielow J.B."/>
        </authorList>
    </citation>
    <scope>NUCLEOTIDE SEQUENCE [LARGE SCALE GENOMIC DNA]</scope>
    <source>
        <strain evidence="1 2">EI222</strain>
    </source>
</reference>
<organism evidence="1 2">
    <name type="scientific">Blastomyces percursus</name>
    <dbReference type="NCBI Taxonomy" id="1658174"/>
    <lineage>
        <taxon>Eukaryota</taxon>
        <taxon>Fungi</taxon>
        <taxon>Dikarya</taxon>
        <taxon>Ascomycota</taxon>
        <taxon>Pezizomycotina</taxon>
        <taxon>Eurotiomycetes</taxon>
        <taxon>Eurotiomycetidae</taxon>
        <taxon>Onygenales</taxon>
        <taxon>Ajellomycetaceae</taxon>
        <taxon>Blastomyces</taxon>
    </lineage>
</organism>
<dbReference type="OrthoDB" id="4188358at2759"/>
<evidence type="ECO:0000313" key="2">
    <source>
        <dbReference type="Proteomes" id="UP000242791"/>
    </source>
</evidence>
<keyword evidence="2" id="KW-1185">Reference proteome</keyword>
<dbReference type="Proteomes" id="UP000242791">
    <property type="component" value="Unassembled WGS sequence"/>
</dbReference>
<proteinExistence type="predicted"/>
<accession>A0A1J9QJL3</accession>
<dbReference type="STRING" id="1658174.A0A1J9QJL3"/>
<evidence type="ECO:0000313" key="1">
    <source>
        <dbReference type="EMBL" id="OJD20379.1"/>
    </source>
</evidence>
<protein>
    <submittedName>
        <fullName evidence="1">Uncharacterized protein</fullName>
    </submittedName>
</protein>
<comment type="caution">
    <text evidence="1">The sequence shown here is derived from an EMBL/GenBank/DDBJ whole genome shotgun (WGS) entry which is preliminary data.</text>
</comment>
<sequence>MKRDLAAAFSEPEEETLARLGYHVDPDAQFLPGWAFRAPTAGLERDNPTPDDLLPNIDPWLHSSGNSQLHQESLFIEDNDNRNDDAITDCFYPDNVFYRDSKQ</sequence>
<dbReference type="AlphaFoldDB" id="A0A1J9QJL3"/>
<gene>
    <name evidence="1" type="ORF">ACJ73_08288</name>
</gene>
<dbReference type="VEuPathDB" id="FungiDB:ACJ73_08288"/>